<dbReference type="InterPro" id="IPR007278">
    <property type="entry name" value="DUF397"/>
</dbReference>
<evidence type="ECO:0000259" key="1">
    <source>
        <dbReference type="Pfam" id="PF04149"/>
    </source>
</evidence>
<gene>
    <name evidence="2" type="ORF">Sru01_58830</name>
</gene>
<evidence type="ECO:0000313" key="3">
    <source>
        <dbReference type="Proteomes" id="UP000655287"/>
    </source>
</evidence>
<comment type="caution">
    <text evidence="2">The sequence shown here is derived from an EMBL/GenBank/DDBJ whole genome shotgun (WGS) entry which is preliminary data.</text>
</comment>
<reference evidence="2" key="1">
    <citation type="submission" date="2021-01" db="EMBL/GenBank/DDBJ databases">
        <title>Whole genome shotgun sequence of Sphaerisporangium rufum NBRC 109079.</title>
        <authorList>
            <person name="Komaki H."/>
            <person name="Tamura T."/>
        </authorList>
    </citation>
    <scope>NUCLEOTIDE SEQUENCE</scope>
    <source>
        <strain evidence="2">NBRC 109079</strain>
    </source>
</reference>
<sequence>MDELTNVEWIKSSYSGNNGGDCVEIGSLAGGVGVRDSKRPHGPTLRIADDEWRAFRDGLKRGGLDGSTA</sequence>
<organism evidence="2 3">
    <name type="scientific">Sphaerisporangium rufum</name>
    <dbReference type="NCBI Taxonomy" id="1381558"/>
    <lineage>
        <taxon>Bacteria</taxon>
        <taxon>Bacillati</taxon>
        <taxon>Actinomycetota</taxon>
        <taxon>Actinomycetes</taxon>
        <taxon>Streptosporangiales</taxon>
        <taxon>Streptosporangiaceae</taxon>
        <taxon>Sphaerisporangium</taxon>
    </lineage>
</organism>
<feature type="domain" description="DUF397" evidence="1">
    <location>
        <begin position="8"/>
        <end position="60"/>
    </location>
</feature>
<dbReference type="AlphaFoldDB" id="A0A919R740"/>
<accession>A0A919R740</accession>
<keyword evidence="3" id="KW-1185">Reference proteome</keyword>
<dbReference type="EMBL" id="BOOU01000083">
    <property type="protein sequence ID" value="GII80901.1"/>
    <property type="molecule type" value="Genomic_DNA"/>
</dbReference>
<proteinExistence type="predicted"/>
<dbReference type="Proteomes" id="UP000655287">
    <property type="component" value="Unassembled WGS sequence"/>
</dbReference>
<evidence type="ECO:0000313" key="2">
    <source>
        <dbReference type="EMBL" id="GII80901.1"/>
    </source>
</evidence>
<dbReference type="Pfam" id="PF04149">
    <property type="entry name" value="DUF397"/>
    <property type="match status" value="1"/>
</dbReference>
<name>A0A919R740_9ACTN</name>
<protein>
    <recommendedName>
        <fullName evidence="1">DUF397 domain-containing protein</fullName>
    </recommendedName>
</protein>
<dbReference type="RefSeq" id="WP_203992325.1">
    <property type="nucleotide sequence ID" value="NZ_BOOU01000083.1"/>
</dbReference>